<dbReference type="InParanoid" id="A0A1S0TJJ2"/>
<gene>
    <name evidence="2" type="ORF">LOAG_13391</name>
</gene>
<sequence length="84" mass="9809">KRTQKEHINPKVTGNRSPRELRKGKDGVIRAAIIETPYREHFTRLINMSYPLEVNNESGIERKETKNKPEKAEEPIALRTRSKK</sequence>
<dbReference type="EMBL" id="JH712733">
    <property type="protein sequence ID" value="EFO15121.1"/>
    <property type="molecule type" value="Genomic_DNA"/>
</dbReference>
<accession>A0A1S0TJJ2</accession>
<proteinExistence type="predicted"/>
<feature type="region of interest" description="Disordered" evidence="1">
    <location>
        <begin position="1"/>
        <end position="24"/>
    </location>
</feature>
<reference evidence="2" key="1">
    <citation type="submission" date="2012-04" db="EMBL/GenBank/DDBJ databases">
        <title>The Genome Sequence of Loa loa.</title>
        <authorList>
            <consortium name="The Broad Institute Genome Sequencing Platform"/>
            <consortium name="Broad Institute Genome Sequencing Center for Infectious Disease"/>
            <person name="Nutman T.B."/>
            <person name="Fink D.L."/>
            <person name="Russ C."/>
            <person name="Young S."/>
            <person name="Zeng Q."/>
            <person name="Gargeya S."/>
            <person name="Alvarado L."/>
            <person name="Berlin A."/>
            <person name="Chapman S.B."/>
            <person name="Chen Z."/>
            <person name="Freedman E."/>
            <person name="Gellesch M."/>
            <person name="Goldberg J."/>
            <person name="Griggs A."/>
            <person name="Gujja S."/>
            <person name="Heilman E.R."/>
            <person name="Heiman D."/>
            <person name="Howarth C."/>
            <person name="Mehta T."/>
            <person name="Neiman D."/>
            <person name="Pearson M."/>
            <person name="Roberts A."/>
            <person name="Saif S."/>
            <person name="Shea T."/>
            <person name="Shenoy N."/>
            <person name="Sisk P."/>
            <person name="Stolte C."/>
            <person name="Sykes S."/>
            <person name="White J."/>
            <person name="Yandava C."/>
            <person name="Haas B."/>
            <person name="Henn M.R."/>
            <person name="Nusbaum C."/>
            <person name="Birren B."/>
        </authorList>
    </citation>
    <scope>NUCLEOTIDE SEQUENCE [LARGE SCALE GENOMIC DNA]</scope>
</reference>
<dbReference type="GeneID" id="9950863"/>
<protein>
    <submittedName>
        <fullName evidence="2">Uncharacterized protein</fullName>
    </submittedName>
</protein>
<dbReference type="AlphaFoldDB" id="A0A1S0TJJ2"/>
<organism evidence="2">
    <name type="scientific">Loa loa</name>
    <name type="common">Eye worm</name>
    <name type="synonym">Filaria loa</name>
    <dbReference type="NCBI Taxonomy" id="7209"/>
    <lineage>
        <taxon>Eukaryota</taxon>
        <taxon>Metazoa</taxon>
        <taxon>Ecdysozoa</taxon>
        <taxon>Nematoda</taxon>
        <taxon>Chromadorea</taxon>
        <taxon>Rhabditida</taxon>
        <taxon>Spirurina</taxon>
        <taxon>Spiruromorpha</taxon>
        <taxon>Filarioidea</taxon>
        <taxon>Onchocercidae</taxon>
        <taxon>Loa</taxon>
    </lineage>
</organism>
<feature type="non-terminal residue" evidence="2">
    <location>
        <position position="1"/>
    </location>
</feature>
<feature type="compositionally biased region" description="Basic and acidic residues" evidence="1">
    <location>
        <begin position="59"/>
        <end position="76"/>
    </location>
</feature>
<dbReference type="CTD" id="9950863"/>
<evidence type="ECO:0000256" key="1">
    <source>
        <dbReference type="SAM" id="MobiDB-lite"/>
    </source>
</evidence>
<evidence type="ECO:0000313" key="2">
    <source>
        <dbReference type="EMBL" id="EFO15121.1"/>
    </source>
</evidence>
<name>A0A1S0TJJ2_LOALO</name>
<feature type="region of interest" description="Disordered" evidence="1">
    <location>
        <begin position="56"/>
        <end position="84"/>
    </location>
</feature>
<dbReference type="RefSeq" id="XP_003148948.1">
    <property type="nucleotide sequence ID" value="XM_003148900.1"/>
</dbReference>
<dbReference type="KEGG" id="loa:LOAG_13391"/>